<name>A0A8A1MDH3_AJECA</name>
<sequence length="155" mass="17033">MIPGFLEENARLQPAKPTDQESTGHSPFLACTSFSTHRPGFFVHKDKLLESCRALFQNQVTMPSPQSSAFQPWKAEMPRDLQRSQGLHSAAQKLGSAVPSAATSSAISTCAGQAQKWAVSTGHSLSDSNKSFVGPSDQMLQHTRWEKQLQQHEQI</sequence>
<evidence type="ECO:0000313" key="2">
    <source>
        <dbReference type="EMBL" id="QSS64638.1"/>
    </source>
</evidence>
<dbReference type="EMBL" id="CP069114">
    <property type="protein sequence ID" value="QSS64638.1"/>
    <property type="molecule type" value="Genomic_DNA"/>
</dbReference>
<accession>A0A8A1MDH3</accession>
<dbReference type="VEuPathDB" id="FungiDB:I7I51_01707"/>
<proteinExistence type="predicted"/>
<dbReference type="Proteomes" id="UP000663671">
    <property type="component" value="Chromosome 1"/>
</dbReference>
<protein>
    <submittedName>
        <fullName evidence="2">Uncharacterized protein</fullName>
    </submittedName>
</protein>
<organism evidence="2 3">
    <name type="scientific">Ajellomyces capsulatus</name>
    <name type="common">Darling's disease fungus</name>
    <name type="synonym">Histoplasma capsulatum</name>
    <dbReference type="NCBI Taxonomy" id="5037"/>
    <lineage>
        <taxon>Eukaryota</taxon>
        <taxon>Fungi</taxon>
        <taxon>Dikarya</taxon>
        <taxon>Ascomycota</taxon>
        <taxon>Pezizomycotina</taxon>
        <taxon>Eurotiomycetes</taxon>
        <taxon>Eurotiomycetidae</taxon>
        <taxon>Onygenales</taxon>
        <taxon>Ajellomycetaceae</taxon>
        <taxon>Histoplasma</taxon>
    </lineage>
</organism>
<gene>
    <name evidence="2" type="ORF">I7I51_01707</name>
</gene>
<evidence type="ECO:0000313" key="3">
    <source>
        <dbReference type="Proteomes" id="UP000663671"/>
    </source>
</evidence>
<evidence type="ECO:0000256" key="1">
    <source>
        <dbReference type="SAM" id="MobiDB-lite"/>
    </source>
</evidence>
<dbReference type="AlphaFoldDB" id="A0A8A1MDH3"/>
<feature type="region of interest" description="Disordered" evidence="1">
    <location>
        <begin position="1"/>
        <end position="25"/>
    </location>
</feature>
<reference evidence="2" key="1">
    <citation type="submission" date="2021-01" db="EMBL/GenBank/DDBJ databases">
        <title>Chromosome-level genome assembly of a human fungal pathogen reveals clustering of transcriptionally co-regulated genes.</title>
        <authorList>
            <person name="Voorhies M."/>
            <person name="Cohen S."/>
            <person name="Shea T.P."/>
            <person name="Petrus S."/>
            <person name="Munoz J.F."/>
            <person name="Poplawski S."/>
            <person name="Goldman W.E."/>
            <person name="Michael T."/>
            <person name="Cuomo C.A."/>
            <person name="Sil A."/>
            <person name="Beyhan S."/>
        </authorList>
    </citation>
    <scope>NUCLEOTIDE SEQUENCE</scope>
    <source>
        <strain evidence="2">WU24</strain>
    </source>
</reference>